<feature type="transmembrane region" description="Helical" evidence="1">
    <location>
        <begin position="7"/>
        <end position="25"/>
    </location>
</feature>
<name>A0A1G8STM6_9BACI</name>
<sequence>MHDYVRNMIAIVVIVPVFIATFHVLFNPTLWFAAFTIVAGIYAIYTNIKGLMEERKLHSQ</sequence>
<dbReference type="AlphaFoldDB" id="A0A1G8STM6"/>
<accession>A0A1G8STM6</accession>
<evidence type="ECO:0000313" key="3">
    <source>
        <dbReference type="Proteomes" id="UP000198853"/>
    </source>
</evidence>
<evidence type="ECO:0000313" key="2">
    <source>
        <dbReference type="EMBL" id="SDJ32587.1"/>
    </source>
</evidence>
<dbReference type="EMBL" id="FNEN01000036">
    <property type="protein sequence ID" value="SDJ32587.1"/>
    <property type="molecule type" value="Genomic_DNA"/>
</dbReference>
<feature type="transmembrane region" description="Helical" evidence="1">
    <location>
        <begin position="31"/>
        <end position="48"/>
    </location>
</feature>
<dbReference type="Proteomes" id="UP000198853">
    <property type="component" value="Unassembled WGS sequence"/>
</dbReference>
<proteinExistence type="predicted"/>
<protein>
    <submittedName>
        <fullName evidence="2">Uncharacterized protein</fullName>
    </submittedName>
</protein>
<keyword evidence="3" id="KW-1185">Reference proteome</keyword>
<evidence type="ECO:0000256" key="1">
    <source>
        <dbReference type="SAM" id="Phobius"/>
    </source>
</evidence>
<keyword evidence="1" id="KW-0812">Transmembrane</keyword>
<keyword evidence="1" id="KW-1133">Transmembrane helix</keyword>
<organism evidence="2 3">
    <name type="scientific">Natribacillus halophilus</name>
    <dbReference type="NCBI Taxonomy" id="549003"/>
    <lineage>
        <taxon>Bacteria</taxon>
        <taxon>Bacillati</taxon>
        <taxon>Bacillota</taxon>
        <taxon>Bacilli</taxon>
        <taxon>Bacillales</taxon>
        <taxon>Bacillaceae</taxon>
        <taxon>Natribacillus</taxon>
    </lineage>
</organism>
<reference evidence="2 3" key="1">
    <citation type="submission" date="2016-10" db="EMBL/GenBank/DDBJ databases">
        <authorList>
            <person name="de Groot N.N."/>
        </authorList>
    </citation>
    <scope>NUCLEOTIDE SEQUENCE [LARGE SCALE GENOMIC DNA]</scope>
    <source>
        <strain evidence="2 3">DSM 21771</strain>
    </source>
</reference>
<keyword evidence="1" id="KW-0472">Membrane</keyword>
<gene>
    <name evidence="2" type="ORF">SAMN04488123_1363</name>
</gene>